<keyword evidence="6" id="KW-0804">Transcription</keyword>
<keyword evidence="10" id="KW-1185">Reference proteome</keyword>
<dbReference type="InterPro" id="IPR028082">
    <property type="entry name" value="Peripla_BP_I"/>
</dbReference>
<dbReference type="Gene3D" id="1.10.10.10">
    <property type="entry name" value="Winged helix-like DNA-binding domain superfamily/Winged helix DNA-binding domain"/>
    <property type="match status" value="1"/>
</dbReference>
<dbReference type="InterPro" id="IPR005158">
    <property type="entry name" value="BTAD"/>
</dbReference>
<dbReference type="InterPro" id="IPR011990">
    <property type="entry name" value="TPR-like_helical_dom_sf"/>
</dbReference>
<dbReference type="Proteomes" id="UP001500630">
    <property type="component" value="Unassembled WGS sequence"/>
</dbReference>
<dbReference type="InterPro" id="IPR036388">
    <property type="entry name" value="WH-like_DNA-bd_sf"/>
</dbReference>
<dbReference type="InterPro" id="IPR028081">
    <property type="entry name" value="Leu-bd"/>
</dbReference>
<keyword evidence="4" id="KW-0805">Transcription regulation</keyword>
<dbReference type="CDD" id="cd15831">
    <property type="entry name" value="BTAD"/>
    <property type="match status" value="1"/>
</dbReference>
<dbReference type="InterPro" id="IPR016032">
    <property type="entry name" value="Sig_transdc_resp-reg_C-effctor"/>
</dbReference>
<comment type="caution">
    <text evidence="9">The sequence shown here is derived from an EMBL/GenBank/DDBJ whole genome shotgun (WGS) entry which is preliminary data.</text>
</comment>
<accession>A0ABP6ZI87</accession>
<evidence type="ECO:0000313" key="10">
    <source>
        <dbReference type="Proteomes" id="UP001500630"/>
    </source>
</evidence>
<dbReference type="SMART" id="SM01043">
    <property type="entry name" value="BTAD"/>
    <property type="match status" value="1"/>
</dbReference>
<comment type="similarity">
    <text evidence="1">Belongs to the AfsR/DnrI/RedD regulatory family.</text>
</comment>
<organism evidence="9 10">
    <name type="scientific">Nonomuraea rosea</name>
    <dbReference type="NCBI Taxonomy" id="638574"/>
    <lineage>
        <taxon>Bacteria</taxon>
        <taxon>Bacillati</taxon>
        <taxon>Actinomycetota</taxon>
        <taxon>Actinomycetes</taxon>
        <taxon>Streptosporangiales</taxon>
        <taxon>Streptosporangiaceae</taxon>
        <taxon>Nonomuraea</taxon>
    </lineage>
</organism>
<dbReference type="Gene3D" id="1.25.40.10">
    <property type="entry name" value="Tetratricopeptide repeat domain"/>
    <property type="match status" value="1"/>
</dbReference>
<evidence type="ECO:0000256" key="3">
    <source>
        <dbReference type="ARBA" id="ARBA00022729"/>
    </source>
</evidence>
<evidence type="ECO:0000256" key="4">
    <source>
        <dbReference type="ARBA" id="ARBA00023015"/>
    </source>
</evidence>
<feature type="DNA-binding region" description="OmpR/PhoB-type" evidence="7">
    <location>
        <begin position="1"/>
        <end position="85"/>
    </location>
</feature>
<proteinExistence type="inferred from homology"/>
<sequence length="706" mass="75202">MGPIEIQHGDGSTRLTAPKECALLAALLASPSEPVPTVRLIDALWSGDPPLSAGQNLRLYVGRLRRRLGDGDRIAHLERGYALLAQPEEVDALRFEKSLDTARASGRAEGVDSAHVAAMYREALALWRGSAFEGADLGNGPAQEYAVRLDELRAAATEEWIDVELDLGRHRSLVGELRGLTAAHPLRERLHAQLMLALYRSGRQAEALEAYRSARKVVVAELGLEPGPALRALETAILTADPSLDHAPDPVEPAPVKPAAAAPPVRTSRIWRVAAGLVLTVAVAAYITRPDLERPAAQPPATMPQPAETATHSTAMTTQATPALRGPKGDGVLTVGTLLPRTGLLYFIGSSISSGVKLAVEDVNVAGGVLGKPIRLFETDSGDTDPDIATTAVGEFIEKKVDLMVGPASSTLSLKILDDVADAGIAVISSAATSDDLTTASDQGMYFRTAAADILQGKLLGELAAEDGNRTAMIITLDDSYGLQMADSAERAMATQGVKRLDRLVYPPSTEAFAAYASRISKARPDALIMIGFEETASLIQELHKRGLTARNQNWYLVDANLIHYEDMVPAGVMEGAKGLIVGKEATGEFAARIGRADPKHDDTSYATESYDAVVLGALAAESTQSDLGQSIAARLADMSSSGRRCVSYRDCVALVRAGVDIDYDGLSGRIEFDSNGDVREGSFGIYQYDESNTYEWIASHLVKDS</sequence>
<evidence type="ECO:0000256" key="1">
    <source>
        <dbReference type="ARBA" id="ARBA00005820"/>
    </source>
</evidence>
<dbReference type="SUPFAM" id="SSF48452">
    <property type="entry name" value="TPR-like"/>
    <property type="match status" value="1"/>
</dbReference>
<evidence type="ECO:0000256" key="6">
    <source>
        <dbReference type="ARBA" id="ARBA00023163"/>
    </source>
</evidence>
<dbReference type="Pfam" id="PF13458">
    <property type="entry name" value="Peripla_BP_6"/>
    <property type="match status" value="1"/>
</dbReference>
<name>A0ABP6ZI87_9ACTN</name>
<keyword evidence="5 7" id="KW-0238">DNA-binding</keyword>
<dbReference type="SUPFAM" id="SSF46894">
    <property type="entry name" value="C-terminal effector domain of the bipartite response regulators"/>
    <property type="match status" value="1"/>
</dbReference>
<dbReference type="PANTHER" id="PTHR35807:SF1">
    <property type="entry name" value="TRANSCRIPTIONAL REGULATOR REDD"/>
    <property type="match status" value="1"/>
</dbReference>
<evidence type="ECO:0000256" key="2">
    <source>
        <dbReference type="ARBA" id="ARBA00010062"/>
    </source>
</evidence>
<comment type="similarity">
    <text evidence="2">Belongs to the leucine-binding protein family.</text>
</comment>
<gene>
    <name evidence="9" type="ORF">GCM10022419_111020</name>
</gene>
<dbReference type="SUPFAM" id="SSF53822">
    <property type="entry name" value="Periplasmic binding protein-like I"/>
    <property type="match status" value="1"/>
</dbReference>
<dbReference type="InterPro" id="IPR051677">
    <property type="entry name" value="AfsR-DnrI-RedD_regulator"/>
</dbReference>
<keyword evidence="3" id="KW-0732">Signal</keyword>
<feature type="domain" description="OmpR/PhoB-type" evidence="8">
    <location>
        <begin position="1"/>
        <end position="85"/>
    </location>
</feature>
<reference evidence="10" key="1">
    <citation type="journal article" date="2019" name="Int. J. Syst. Evol. Microbiol.">
        <title>The Global Catalogue of Microorganisms (GCM) 10K type strain sequencing project: providing services to taxonomists for standard genome sequencing and annotation.</title>
        <authorList>
            <consortium name="The Broad Institute Genomics Platform"/>
            <consortium name="The Broad Institute Genome Sequencing Center for Infectious Disease"/>
            <person name="Wu L."/>
            <person name="Ma J."/>
        </authorList>
    </citation>
    <scope>NUCLEOTIDE SEQUENCE [LARGE SCALE GENOMIC DNA]</scope>
    <source>
        <strain evidence="10">JCM 17326</strain>
    </source>
</reference>
<dbReference type="EMBL" id="BAABDQ010000043">
    <property type="protein sequence ID" value="GAA3607861.1"/>
    <property type="molecule type" value="Genomic_DNA"/>
</dbReference>
<evidence type="ECO:0000313" key="9">
    <source>
        <dbReference type="EMBL" id="GAA3607861.1"/>
    </source>
</evidence>
<evidence type="ECO:0000256" key="5">
    <source>
        <dbReference type="ARBA" id="ARBA00023125"/>
    </source>
</evidence>
<dbReference type="PROSITE" id="PS51755">
    <property type="entry name" value="OMPR_PHOB"/>
    <property type="match status" value="1"/>
</dbReference>
<dbReference type="SMART" id="SM00862">
    <property type="entry name" value="Trans_reg_C"/>
    <property type="match status" value="1"/>
</dbReference>
<protein>
    <recommendedName>
        <fullName evidence="8">OmpR/PhoB-type domain-containing protein</fullName>
    </recommendedName>
</protein>
<dbReference type="Gene3D" id="3.40.50.2300">
    <property type="match status" value="3"/>
</dbReference>
<dbReference type="Pfam" id="PF00486">
    <property type="entry name" value="Trans_reg_C"/>
    <property type="match status" value="1"/>
</dbReference>
<dbReference type="InterPro" id="IPR001867">
    <property type="entry name" value="OmpR/PhoB-type_DNA-bd"/>
</dbReference>
<evidence type="ECO:0000256" key="7">
    <source>
        <dbReference type="PROSITE-ProRule" id="PRU01091"/>
    </source>
</evidence>
<dbReference type="Pfam" id="PF03704">
    <property type="entry name" value="BTAD"/>
    <property type="match status" value="1"/>
</dbReference>
<evidence type="ECO:0000259" key="8">
    <source>
        <dbReference type="PROSITE" id="PS51755"/>
    </source>
</evidence>
<dbReference type="PANTHER" id="PTHR35807">
    <property type="entry name" value="TRANSCRIPTIONAL REGULATOR REDD-RELATED"/>
    <property type="match status" value="1"/>
</dbReference>